<feature type="chain" id="PRO_5046276380" evidence="1">
    <location>
        <begin position="28"/>
        <end position="811"/>
    </location>
</feature>
<name>A0ABU7VXD5_9BACL</name>
<organism evidence="3 4">
    <name type="scientific">Paenibacillus haidiansis</name>
    <dbReference type="NCBI Taxonomy" id="1574488"/>
    <lineage>
        <taxon>Bacteria</taxon>
        <taxon>Bacillati</taxon>
        <taxon>Bacillota</taxon>
        <taxon>Bacilli</taxon>
        <taxon>Bacillales</taxon>
        <taxon>Paenibacillaceae</taxon>
        <taxon>Paenibacillus</taxon>
    </lineage>
</organism>
<dbReference type="EMBL" id="JAZHPZ010000011">
    <property type="protein sequence ID" value="MEF2967891.1"/>
    <property type="molecule type" value="Genomic_DNA"/>
</dbReference>
<feature type="domain" description="SLH" evidence="2">
    <location>
        <begin position="615"/>
        <end position="678"/>
    </location>
</feature>
<dbReference type="Proteomes" id="UP001306950">
    <property type="component" value="Unassembled WGS sequence"/>
</dbReference>
<evidence type="ECO:0000313" key="3">
    <source>
        <dbReference type="EMBL" id="MEF2967891.1"/>
    </source>
</evidence>
<comment type="caution">
    <text evidence="3">The sequence shown here is derived from an EMBL/GenBank/DDBJ whole genome shotgun (WGS) entry which is preliminary data.</text>
</comment>
<keyword evidence="4" id="KW-1185">Reference proteome</keyword>
<dbReference type="InterPro" id="IPR032599">
    <property type="entry name" value="YcdB/YcdC_rep_domain"/>
</dbReference>
<dbReference type="PROSITE" id="PS51272">
    <property type="entry name" value="SLH"/>
    <property type="match status" value="2"/>
</dbReference>
<evidence type="ECO:0000313" key="4">
    <source>
        <dbReference type="Proteomes" id="UP001306950"/>
    </source>
</evidence>
<proteinExistence type="predicted"/>
<gene>
    <name evidence="3" type="ORF">V3851_18845</name>
</gene>
<evidence type="ECO:0000256" key="1">
    <source>
        <dbReference type="SAM" id="SignalP"/>
    </source>
</evidence>
<feature type="signal peptide" evidence="1">
    <location>
        <begin position="1"/>
        <end position="27"/>
    </location>
</feature>
<dbReference type="RefSeq" id="WP_331848107.1">
    <property type="nucleotide sequence ID" value="NZ_JAZHPZ010000011.1"/>
</dbReference>
<evidence type="ECO:0000259" key="2">
    <source>
        <dbReference type="PROSITE" id="PS51272"/>
    </source>
</evidence>
<protein>
    <submittedName>
        <fullName evidence="3">S-layer homology domain-containing protein</fullName>
    </submittedName>
</protein>
<feature type="domain" description="SLH" evidence="2">
    <location>
        <begin position="747"/>
        <end position="809"/>
    </location>
</feature>
<accession>A0ABU7VXD5</accession>
<dbReference type="Pfam" id="PF00395">
    <property type="entry name" value="SLH"/>
    <property type="match status" value="2"/>
</dbReference>
<reference evidence="3 4" key="1">
    <citation type="submission" date="2024-02" db="EMBL/GenBank/DDBJ databases">
        <title>A nitrogen-fixing paenibacillus bacterium.</title>
        <authorList>
            <person name="Zhang W.L."/>
            <person name="Chen S.F."/>
        </authorList>
    </citation>
    <scope>NUCLEOTIDE SEQUENCE [LARGE SCALE GENOMIC DNA]</scope>
    <source>
        <strain evidence="3 4">M1</strain>
    </source>
</reference>
<dbReference type="Pfam" id="PF16244">
    <property type="entry name" value="DUF4901"/>
    <property type="match status" value="2"/>
</dbReference>
<dbReference type="InterPro" id="IPR001119">
    <property type="entry name" value="SLH_dom"/>
</dbReference>
<keyword evidence="1" id="KW-0732">Signal</keyword>
<sequence>MQKKKLRSLRRITQVACTGLVAVSVWAPSGWAGAESDSVTVNVSSGTGEASGVLSVPLDSLSEETKLKIAAGEIPMPGAVAPDPALAQFSKEQAVEKVKELFPVLKDTASAERVDLGINNTYPQPENQMIWDIQWRYEKDNTVYGFTTQVDAMNGDLINAYLNLPDVADQAYYPPKLTREQALEAAKAFISEAAPSISLQDLKEQDVNYFGSTGESLFGPVQYGFYFQVMKSGIPTADYVNVSIDGNGNTVHFSKTLEHYVYPSAVPSISQSEALKIFADELSLELNYIPLYKDGELTRWILGYRPAEAATYPIDAHTGKRFSYQGEDVVTSPPVYTEVPATAKRFQPRTVQAEMTAEEAVALVQATVDFPDGRKLSYSTLNTDYSDPGRKVWRLYWEGDGSNSTSAVFPSQTVAEVDARTGEILEFSLEQYVQDGQQETPAPPAGAVKLTPETAKQKAYEFLNLLTPNASRDYRLVEQEGSTPYTISGAGYKYTFVRFFNGIPLSNAQVSVSFDLYGRLQNYSVGRNPGIDGIAILPSDAKLSKEEAAQAYLDKYTVELQYSSTGGHYVDNTYVKQQIRLAYTLKTKDPGEDYKVLNAVSGQWSTVYGNSNTSSTDALPSDIKGHWAEQELSALIEFGVITPDESGQVKPDAEITVGEWLTMMAASVTRYYKDYGGYYGMEEPKSIAGVEPESLYYDAVKFAAERDWIDRGGTLNMDAELTREQLAVMLASIVKYDKFAAFLTEDQSLSQFGDKSSIGSKGEVALAVKLGLLKGQNGQFNPKGHVTKAEAAAVIMNLVKLQGRIDQPISM</sequence>